<feature type="domain" description="Mga helix-turn-helix" evidence="1">
    <location>
        <begin position="85"/>
        <end position="161"/>
    </location>
</feature>
<organism evidence="2 3">
    <name type="scientific">Loigolactobacillus bifermentans DSM 20003</name>
    <dbReference type="NCBI Taxonomy" id="1423726"/>
    <lineage>
        <taxon>Bacteria</taxon>
        <taxon>Bacillati</taxon>
        <taxon>Bacillota</taxon>
        <taxon>Bacilli</taxon>
        <taxon>Lactobacillales</taxon>
        <taxon>Lactobacillaceae</taxon>
        <taxon>Loigolactobacillus</taxon>
    </lineage>
</organism>
<dbReference type="AlphaFoldDB" id="A0A0R1H278"/>
<reference evidence="2 3" key="1">
    <citation type="journal article" date="2015" name="Genome Announc.">
        <title>Expanding the biotechnology potential of lactobacilli through comparative genomics of 213 strains and associated genera.</title>
        <authorList>
            <person name="Sun Z."/>
            <person name="Harris H.M."/>
            <person name="McCann A."/>
            <person name="Guo C."/>
            <person name="Argimon S."/>
            <person name="Zhang W."/>
            <person name="Yang X."/>
            <person name="Jeffery I.B."/>
            <person name="Cooney J.C."/>
            <person name="Kagawa T.F."/>
            <person name="Liu W."/>
            <person name="Song Y."/>
            <person name="Salvetti E."/>
            <person name="Wrobel A."/>
            <person name="Rasinkangas P."/>
            <person name="Parkhill J."/>
            <person name="Rea M.C."/>
            <person name="O'Sullivan O."/>
            <person name="Ritari J."/>
            <person name="Douillard F.P."/>
            <person name="Paul Ross R."/>
            <person name="Yang R."/>
            <person name="Briner A.E."/>
            <person name="Felis G.E."/>
            <person name="de Vos W.M."/>
            <person name="Barrangou R."/>
            <person name="Klaenhammer T.R."/>
            <person name="Caufield P.W."/>
            <person name="Cui Y."/>
            <person name="Zhang H."/>
            <person name="O'Toole P.W."/>
        </authorList>
    </citation>
    <scope>NUCLEOTIDE SEQUENCE [LARGE SCALE GENOMIC DNA]</scope>
    <source>
        <strain evidence="2 3">DSM 20003</strain>
    </source>
</reference>
<keyword evidence="3" id="KW-1185">Reference proteome</keyword>
<evidence type="ECO:0000313" key="2">
    <source>
        <dbReference type="EMBL" id="KRK40684.1"/>
    </source>
</evidence>
<dbReference type="Proteomes" id="UP000051461">
    <property type="component" value="Unassembled WGS sequence"/>
</dbReference>
<name>A0A0R1H278_9LACO</name>
<evidence type="ECO:0000259" key="1">
    <source>
        <dbReference type="Pfam" id="PF05043"/>
    </source>
</evidence>
<dbReference type="STRING" id="1423726.FC07_GL003087"/>
<evidence type="ECO:0000313" key="3">
    <source>
        <dbReference type="Proteomes" id="UP000051461"/>
    </source>
</evidence>
<dbReference type="PATRIC" id="fig|1423726.3.peg.3201"/>
<dbReference type="InterPro" id="IPR036388">
    <property type="entry name" value="WH-like_DNA-bd_sf"/>
</dbReference>
<dbReference type="OrthoDB" id="2188960at2"/>
<dbReference type="InterPro" id="IPR007737">
    <property type="entry name" value="Mga_HTH"/>
</dbReference>
<dbReference type="Gene3D" id="1.10.10.10">
    <property type="entry name" value="Winged helix-like DNA-binding domain superfamily/Winged helix DNA-binding domain"/>
    <property type="match status" value="1"/>
</dbReference>
<accession>A0A0R1H278</accession>
<dbReference type="EMBL" id="AZDA01000006">
    <property type="protein sequence ID" value="KRK40684.1"/>
    <property type="molecule type" value="Genomic_DNA"/>
</dbReference>
<dbReference type="RefSeq" id="WP_057903407.1">
    <property type="nucleotide sequence ID" value="NZ_AZDA01000006.1"/>
</dbReference>
<protein>
    <recommendedName>
        <fullName evidence="1">Mga helix-turn-helix domain-containing protein</fullName>
    </recommendedName>
</protein>
<comment type="caution">
    <text evidence="2">The sequence shown here is derived from an EMBL/GenBank/DDBJ whole genome shotgun (WGS) entry which is preliminary data.</text>
</comment>
<dbReference type="Pfam" id="PF05043">
    <property type="entry name" value="Mga"/>
    <property type="match status" value="1"/>
</dbReference>
<gene>
    <name evidence="2" type="ORF">FC07_GL003087</name>
</gene>
<proteinExistence type="predicted"/>
<sequence>MHFETILLEKSDLQKFKLLRLIKSWTAPTFTINDLSQMLNWHYSQTYLTFQALCTDQETLLAENPQTTPLRPEAFRLTLDQYRVFLLQRSIPWRFLDTSFQGPSENLTTFCERLFVSRSTLLRKIAPLKRYLARYQIRFSYTNLELIGDEYQIRLALFVLYWTGYHDFTWPLTAVDYPAVQQLQQTTNWTPTDIELNQAQDRLFWGIAWQRCQTGHLLPTTSPTDLQRLIQDNPFFPAHLPALFNDLTPAASQLEYQFAYFVQMARLSFQSPLTPRSRQLYQHFAVKQDCVWRFGQRLLNFFAPLCAPDKRQILLNNHQLRTNLLRLALGATVMGRPYPTLHDFYDRLPQPSEKAALSPYIQQFFQSLPVGPVFQAFRQCQSQLEPQLFYLLTPYTHTLATTSNLQVRLLLEDDLATSHLRHFLSELAWVHLLDVTTPPQNADFIVTSLDATSLTQQTCHAKTAVPVFSWPLDATEADFYRLWQQLSQQYQLKTS</sequence>